<evidence type="ECO:0000313" key="1">
    <source>
        <dbReference type="EMBL" id="KAF0753031.1"/>
    </source>
</evidence>
<evidence type="ECO:0000313" key="2">
    <source>
        <dbReference type="Proteomes" id="UP000478052"/>
    </source>
</evidence>
<name>A0A6G0YBU8_APHCR</name>
<comment type="caution">
    <text evidence="1">The sequence shown here is derived from an EMBL/GenBank/DDBJ whole genome shotgun (WGS) entry which is preliminary data.</text>
</comment>
<gene>
    <name evidence="1" type="ORF">FWK35_00006463</name>
</gene>
<dbReference type="AlphaFoldDB" id="A0A6G0YBU8"/>
<dbReference type="EMBL" id="VUJU01004855">
    <property type="protein sequence ID" value="KAF0753031.1"/>
    <property type="molecule type" value="Genomic_DNA"/>
</dbReference>
<proteinExistence type="predicted"/>
<dbReference type="Proteomes" id="UP000478052">
    <property type="component" value="Unassembled WGS sequence"/>
</dbReference>
<organism evidence="1 2">
    <name type="scientific">Aphis craccivora</name>
    <name type="common">Cowpea aphid</name>
    <dbReference type="NCBI Taxonomy" id="307492"/>
    <lineage>
        <taxon>Eukaryota</taxon>
        <taxon>Metazoa</taxon>
        <taxon>Ecdysozoa</taxon>
        <taxon>Arthropoda</taxon>
        <taxon>Hexapoda</taxon>
        <taxon>Insecta</taxon>
        <taxon>Pterygota</taxon>
        <taxon>Neoptera</taxon>
        <taxon>Paraneoptera</taxon>
        <taxon>Hemiptera</taxon>
        <taxon>Sternorrhyncha</taxon>
        <taxon>Aphidomorpha</taxon>
        <taxon>Aphidoidea</taxon>
        <taxon>Aphididae</taxon>
        <taxon>Aphidini</taxon>
        <taxon>Aphis</taxon>
        <taxon>Aphis</taxon>
    </lineage>
</organism>
<accession>A0A6G0YBU8</accession>
<keyword evidence="2" id="KW-1185">Reference proteome</keyword>
<sequence>MIDQNNNPIDNFNETLTSFNSFPNINENNNTFSVQIVDDENNNTPMLVKKQIMSIILNLRKILITNGELCTKCSTTIRTTHKEPCIKFSRASTLPSIRPRVKPIIVFRVRDIETETKKVQKVVLHPFNPSNVSNSVW</sequence>
<reference evidence="1 2" key="1">
    <citation type="submission" date="2019-08" db="EMBL/GenBank/DDBJ databases">
        <title>Whole genome of Aphis craccivora.</title>
        <authorList>
            <person name="Voronova N.V."/>
            <person name="Shulinski R.S."/>
            <person name="Bandarenka Y.V."/>
            <person name="Zhorov D.G."/>
            <person name="Warner D."/>
        </authorList>
    </citation>
    <scope>NUCLEOTIDE SEQUENCE [LARGE SCALE GENOMIC DNA]</scope>
    <source>
        <strain evidence="1">180601</strain>
        <tissue evidence="1">Whole Body</tissue>
    </source>
</reference>
<protein>
    <submittedName>
        <fullName evidence="1">Uncharacterized protein</fullName>
    </submittedName>
</protein>